<protein>
    <submittedName>
        <fullName evidence="1">Uncharacterized protein</fullName>
    </submittedName>
</protein>
<evidence type="ECO:0000313" key="2">
    <source>
        <dbReference type="Proteomes" id="UP000410492"/>
    </source>
</evidence>
<organism evidence="1 2">
    <name type="scientific">Callosobruchus maculatus</name>
    <name type="common">Southern cowpea weevil</name>
    <name type="synonym">Pulse bruchid</name>
    <dbReference type="NCBI Taxonomy" id="64391"/>
    <lineage>
        <taxon>Eukaryota</taxon>
        <taxon>Metazoa</taxon>
        <taxon>Ecdysozoa</taxon>
        <taxon>Arthropoda</taxon>
        <taxon>Hexapoda</taxon>
        <taxon>Insecta</taxon>
        <taxon>Pterygota</taxon>
        <taxon>Neoptera</taxon>
        <taxon>Endopterygota</taxon>
        <taxon>Coleoptera</taxon>
        <taxon>Polyphaga</taxon>
        <taxon>Cucujiformia</taxon>
        <taxon>Chrysomeloidea</taxon>
        <taxon>Chrysomelidae</taxon>
        <taxon>Bruchinae</taxon>
        <taxon>Bruchini</taxon>
        <taxon>Callosobruchus</taxon>
    </lineage>
</organism>
<dbReference type="AlphaFoldDB" id="A0A653CQA3"/>
<proteinExistence type="predicted"/>
<gene>
    <name evidence="1" type="ORF">CALMAC_LOCUS10973</name>
</gene>
<dbReference type="Proteomes" id="UP000410492">
    <property type="component" value="Unassembled WGS sequence"/>
</dbReference>
<sequence>MFQNTKQFQTKYKYLKNNQQNFYVHRERKIYSSRKIIQTVEQTAKKTFLPNNLFRKIINSNE</sequence>
<keyword evidence="2" id="KW-1185">Reference proteome</keyword>
<dbReference type="EMBL" id="CAACVG010008506">
    <property type="protein sequence ID" value="VEN50091.1"/>
    <property type="molecule type" value="Genomic_DNA"/>
</dbReference>
<reference evidence="1 2" key="1">
    <citation type="submission" date="2019-01" db="EMBL/GenBank/DDBJ databases">
        <authorList>
            <person name="Sayadi A."/>
        </authorList>
    </citation>
    <scope>NUCLEOTIDE SEQUENCE [LARGE SCALE GENOMIC DNA]</scope>
</reference>
<evidence type="ECO:0000313" key="1">
    <source>
        <dbReference type="EMBL" id="VEN50091.1"/>
    </source>
</evidence>
<name>A0A653CQA3_CALMS</name>
<accession>A0A653CQA3</accession>